<dbReference type="Gene3D" id="3.90.780.10">
    <property type="entry name" value="5'-Nucleotidase, C-terminal domain"/>
    <property type="match status" value="1"/>
</dbReference>
<dbReference type="AlphaFoldDB" id="A0A6G8PTZ9"/>
<gene>
    <name evidence="3" type="ORF">GBA65_03980</name>
</gene>
<feature type="region of interest" description="Disordered" evidence="1">
    <location>
        <begin position="47"/>
        <end position="115"/>
    </location>
</feature>
<feature type="domain" description="5'-Nucleotidase C-terminal" evidence="2">
    <location>
        <begin position="2"/>
        <end position="54"/>
    </location>
</feature>
<proteinExistence type="predicted"/>
<feature type="compositionally biased region" description="Low complexity" evidence="1">
    <location>
        <begin position="50"/>
        <end position="77"/>
    </location>
</feature>
<reference evidence="3 4" key="1">
    <citation type="submission" date="2019-10" db="EMBL/GenBank/DDBJ databases">
        <title>Rubrobacter sp nov SCSIO 52915 isolated from a deep-sea sediment in the South China Sea.</title>
        <authorList>
            <person name="Chen R.W."/>
        </authorList>
    </citation>
    <scope>NUCLEOTIDE SEQUENCE [LARGE SCALE GENOMIC DNA]</scope>
    <source>
        <strain evidence="3 4">SCSIO 52915</strain>
    </source>
</reference>
<keyword evidence="4" id="KW-1185">Reference proteome</keyword>
<dbReference type="GO" id="GO:0016787">
    <property type="term" value="F:hydrolase activity"/>
    <property type="evidence" value="ECO:0007669"/>
    <property type="project" value="InterPro"/>
</dbReference>
<dbReference type="SUPFAM" id="SSF55816">
    <property type="entry name" value="5'-nucleotidase (syn. UDP-sugar hydrolase), C-terminal domain"/>
    <property type="match status" value="1"/>
</dbReference>
<dbReference type="Proteomes" id="UP000502706">
    <property type="component" value="Chromosome"/>
</dbReference>
<accession>A0A6G8PTZ9</accession>
<name>A0A6G8PTZ9_9ACTN</name>
<dbReference type="InterPro" id="IPR008334">
    <property type="entry name" value="5'-Nucleotdase_C"/>
</dbReference>
<dbReference type="KEGG" id="rmar:GBA65_03980"/>
<sequence>MSGLRYAVDPGRPEGRRVLWAMLEDGRPMDRGATYTVAADAFLAGGGDGFAAFGEGRNPASPARSSTPSPRTSGPCRSPSPRPTPFGSGASPHPGLSPEDSPANGTRFNEEFSVR</sequence>
<dbReference type="EMBL" id="CP045121">
    <property type="protein sequence ID" value="QIN77814.1"/>
    <property type="molecule type" value="Genomic_DNA"/>
</dbReference>
<evidence type="ECO:0000313" key="3">
    <source>
        <dbReference type="EMBL" id="QIN77814.1"/>
    </source>
</evidence>
<dbReference type="GO" id="GO:0009166">
    <property type="term" value="P:nucleotide catabolic process"/>
    <property type="evidence" value="ECO:0007669"/>
    <property type="project" value="InterPro"/>
</dbReference>
<protein>
    <recommendedName>
        <fullName evidence="2">5'-Nucleotidase C-terminal domain-containing protein</fullName>
    </recommendedName>
</protein>
<dbReference type="Pfam" id="PF02872">
    <property type="entry name" value="5_nucleotid_C"/>
    <property type="match status" value="1"/>
</dbReference>
<evidence type="ECO:0000259" key="2">
    <source>
        <dbReference type="Pfam" id="PF02872"/>
    </source>
</evidence>
<evidence type="ECO:0000313" key="4">
    <source>
        <dbReference type="Proteomes" id="UP000502706"/>
    </source>
</evidence>
<evidence type="ECO:0000256" key="1">
    <source>
        <dbReference type="SAM" id="MobiDB-lite"/>
    </source>
</evidence>
<dbReference type="InterPro" id="IPR036907">
    <property type="entry name" value="5'-Nucleotdase_C_sf"/>
</dbReference>
<organism evidence="3 4">
    <name type="scientific">Rubrobacter marinus</name>
    <dbReference type="NCBI Taxonomy" id="2653852"/>
    <lineage>
        <taxon>Bacteria</taxon>
        <taxon>Bacillati</taxon>
        <taxon>Actinomycetota</taxon>
        <taxon>Rubrobacteria</taxon>
        <taxon>Rubrobacterales</taxon>
        <taxon>Rubrobacteraceae</taxon>
        <taxon>Rubrobacter</taxon>
    </lineage>
</organism>